<dbReference type="InterPro" id="IPR036388">
    <property type="entry name" value="WH-like_DNA-bd_sf"/>
</dbReference>
<comment type="caution">
    <text evidence="3">The sequence shown here is derived from an EMBL/GenBank/DDBJ whole genome shotgun (WGS) entry which is preliminary data.</text>
</comment>
<dbReference type="Proteomes" id="UP000028547">
    <property type="component" value="Unassembled WGS sequence"/>
</dbReference>
<sequence>MATERLSMRHIREVLRQKWVQKRSLREAASSLGISAGAVGSVLARATAAKLDWEQVEQRREEKLEERLYGATPKPAAQRPLPDPVYIHEPPRSGERPDPHPNTPVLLAPPEGPMSRFWHVVHNALAHPFLLVLPARWGIRFHDYTAKKAYPSLSTRTKTTAE</sequence>
<evidence type="ECO:0000313" key="3">
    <source>
        <dbReference type="EMBL" id="KFA89326.1"/>
    </source>
</evidence>
<dbReference type="AlphaFoldDB" id="A0A084SLJ1"/>
<dbReference type="Gene3D" id="1.10.10.10">
    <property type="entry name" value="Winged helix-like DNA-binding domain superfamily/Winged helix DNA-binding domain"/>
    <property type="match status" value="1"/>
</dbReference>
<evidence type="ECO:0000256" key="1">
    <source>
        <dbReference type="SAM" id="MobiDB-lite"/>
    </source>
</evidence>
<organism evidence="3 4">
    <name type="scientific">Archangium violaceum Cb vi76</name>
    <dbReference type="NCBI Taxonomy" id="1406225"/>
    <lineage>
        <taxon>Bacteria</taxon>
        <taxon>Pseudomonadati</taxon>
        <taxon>Myxococcota</taxon>
        <taxon>Myxococcia</taxon>
        <taxon>Myxococcales</taxon>
        <taxon>Cystobacterineae</taxon>
        <taxon>Archangiaceae</taxon>
        <taxon>Archangium</taxon>
    </lineage>
</organism>
<feature type="domain" description="HTH IS408-type" evidence="2">
    <location>
        <begin position="11"/>
        <end position="91"/>
    </location>
</feature>
<evidence type="ECO:0000313" key="4">
    <source>
        <dbReference type="Proteomes" id="UP000028547"/>
    </source>
</evidence>
<dbReference type="InterPro" id="IPR017895">
    <property type="entry name" value="HTH_IS408/IS1162_type"/>
</dbReference>
<dbReference type="RefSeq" id="WP_043405615.1">
    <property type="nucleotide sequence ID" value="NZ_JPMI01000248.1"/>
</dbReference>
<gene>
    <name evidence="3" type="ORF">Q664_35555</name>
</gene>
<accession>A0A084SLJ1</accession>
<evidence type="ECO:0000259" key="2">
    <source>
        <dbReference type="PROSITE" id="PS50532"/>
    </source>
</evidence>
<dbReference type="PROSITE" id="PS50532">
    <property type="entry name" value="HTH_IS408"/>
    <property type="match status" value="1"/>
</dbReference>
<reference evidence="3 4" key="1">
    <citation type="submission" date="2014-07" db="EMBL/GenBank/DDBJ databases">
        <title>Draft Genome Sequence of Gephyronic Acid Producer, Cystobacter violaceus Strain Cb vi76.</title>
        <authorList>
            <person name="Stevens D.C."/>
            <person name="Young J."/>
            <person name="Carmichael R."/>
            <person name="Tan J."/>
            <person name="Taylor R.E."/>
        </authorList>
    </citation>
    <scope>NUCLEOTIDE SEQUENCE [LARGE SCALE GENOMIC DNA]</scope>
    <source>
        <strain evidence="3 4">Cb vi76</strain>
    </source>
</reference>
<feature type="region of interest" description="Disordered" evidence="1">
    <location>
        <begin position="62"/>
        <end position="104"/>
    </location>
</feature>
<dbReference type="EMBL" id="JPMI01000248">
    <property type="protein sequence ID" value="KFA89326.1"/>
    <property type="molecule type" value="Genomic_DNA"/>
</dbReference>
<feature type="compositionally biased region" description="Basic and acidic residues" evidence="1">
    <location>
        <begin position="89"/>
        <end position="99"/>
    </location>
</feature>
<protein>
    <recommendedName>
        <fullName evidence="2">HTH IS408-type domain-containing protein</fullName>
    </recommendedName>
</protein>
<name>A0A084SLJ1_9BACT</name>
<proteinExistence type="predicted"/>